<name>A0ABY3ZEP7_STRRM</name>
<protein>
    <submittedName>
        <fullName evidence="1">Uncharacterized protein</fullName>
    </submittedName>
</protein>
<evidence type="ECO:0000313" key="2">
    <source>
        <dbReference type="Proteomes" id="UP000829494"/>
    </source>
</evidence>
<reference evidence="1 2" key="1">
    <citation type="submission" date="2022-03" db="EMBL/GenBank/DDBJ databases">
        <title>Complete genome of Streptomyces rimosus ssp. rimosus R7 (=ATCC 10970).</title>
        <authorList>
            <person name="Beganovic S."/>
            <person name="Ruckert C."/>
            <person name="Busche T."/>
            <person name="Kalinowski J."/>
            <person name="Wittmann C."/>
        </authorList>
    </citation>
    <scope>NUCLEOTIDE SEQUENCE [LARGE SCALE GENOMIC DNA]</scope>
    <source>
        <strain evidence="1 2">R7</strain>
        <plasmid evidence="1 2">pSRIMR7</plasmid>
    </source>
</reference>
<keyword evidence="2" id="KW-1185">Reference proteome</keyword>
<geneLocation type="plasmid" evidence="1 2">
    <name>pSRIMR7</name>
</geneLocation>
<organism evidence="1 2">
    <name type="scientific">Streptomyces rimosus subsp. rimosus</name>
    <dbReference type="NCBI Taxonomy" id="132474"/>
    <lineage>
        <taxon>Bacteria</taxon>
        <taxon>Bacillati</taxon>
        <taxon>Actinomycetota</taxon>
        <taxon>Actinomycetes</taxon>
        <taxon>Kitasatosporales</taxon>
        <taxon>Streptomycetaceae</taxon>
        <taxon>Streptomyces</taxon>
    </lineage>
</organism>
<proteinExistence type="predicted"/>
<keyword evidence="1" id="KW-0614">Plasmid</keyword>
<accession>A0ABY3ZEP7</accession>
<dbReference type="Proteomes" id="UP000829494">
    <property type="component" value="Plasmid pSRIMR7"/>
</dbReference>
<dbReference type="EMBL" id="CP094299">
    <property type="protein sequence ID" value="UNZ08781.1"/>
    <property type="molecule type" value="Genomic_DNA"/>
</dbReference>
<gene>
    <name evidence="1" type="ORF">SRIMR7_42180</name>
</gene>
<evidence type="ECO:0000313" key="1">
    <source>
        <dbReference type="EMBL" id="UNZ08781.1"/>
    </source>
</evidence>
<sequence>MPASWVETLMFGGEMMLPVGFEIAIGGYSTEFEDGFGSVETPAGTADIESADDEMRLAAPSMIPVAIGHPSWRGWS</sequence>